<proteinExistence type="inferred from homology"/>
<dbReference type="RefSeq" id="WP_378140386.1">
    <property type="nucleotide sequence ID" value="NZ_JBHSMI010000067.1"/>
</dbReference>
<dbReference type="Proteomes" id="UP001596113">
    <property type="component" value="Unassembled WGS sequence"/>
</dbReference>
<evidence type="ECO:0000256" key="1">
    <source>
        <dbReference type="ARBA" id="ARBA00004651"/>
    </source>
</evidence>
<evidence type="ECO:0000313" key="10">
    <source>
        <dbReference type="Proteomes" id="UP001596113"/>
    </source>
</evidence>
<dbReference type="Pfam" id="PF00528">
    <property type="entry name" value="BPD_transp_1"/>
    <property type="match status" value="1"/>
</dbReference>
<feature type="transmembrane region" description="Helical" evidence="7">
    <location>
        <begin position="185"/>
        <end position="210"/>
    </location>
</feature>
<protein>
    <submittedName>
        <fullName evidence="9">Carbohydrate ABC transporter permease</fullName>
    </submittedName>
</protein>
<comment type="caution">
    <text evidence="9">The sequence shown here is derived from an EMBL/GenBank/DDBJ whole genome shotgun (WGS) entry which is preliminary data.</text>
</comment>
<dbReference type="EMBL" id="JBHSMI010000067">
    <property type="protein sequence ID" value="MFC5407589.1"/>
    <property type="molecule type" value="Genomic_DNA"/>
</dbReference>
<evidence type="ECO:0000256" key="2">
    <source>
        <dbReference type="ARBA" id="ARBA00022448"/>
    </source>
</evidence>
<evidence type="ECO:0000256" key="5">
    <source>
        <dbReference type="ARBA" id="ARBA00022989"/>
    </source>
</evidence>
<feature type="transmembrane region" description="Helical" evidence="7">
    <location>
        <begin position="143"/>
        <end position="164"/>
    </location>
</feature>
<keyword evidence="5 7" id="KW-1133">Transmembrane helix</keyword>
<dbReference type="Gene3D" id="1.10.3720.10">
    <property type="entry name" value="MetI-like"/>
    <property type="match status" value="1"/>
</dbReference>
<dbReference type="CDD" id="cd06261">
    <property type="entry name" value="TM_PBP2"/>
    <property type="match status" value="1"/>
</dbReference>
<accession>A0ABW0I2N5</accession>
<feature type="transmembrane region" description="Helical" evidence="7">
    <location>
        <begin position="112"/>
        <end position="131"/>
    </location>
</feature>
<dbReference type="InterPro" id="IPR035906">
    <property type="entry name" value="MetI-like_sf"/>
</dbReference>
<evidence type="ECO:0000256" key="3">
    <source>
        <dbReference type="ARBA" id="ARBA00022475"/>
    </source>
</evidence>
<comment type="subcellular location">
    <subcellularLocation>
        <location evidence="1 7">Cell membrane</location>
        <topology evidence="1 7">Multi-pass membrane protein</topology>
    </subcellularLocation>
</comment>
<gene>
    <name evidence="9" type="ORF">ACFPOF_33065</name>
</gene>
<feature type="transmembrane region" description="Helical" evidence="7">
    <location>
        <begin position="12"/>
        <end position="36"/>
    </location>
</feature>
<dbReference type="SUPFAM" id="SSF161098">
    <property type="entry name" value="MetI-like"/>
    <property type="match status" value="1"/>
</dbReference>
<dbReference type="PANTHER" id="PTHR43744">
    <property type="entry name" value="ABC TRANSPORTER PERMEASE PROTEIN MG189-RELATED-RELATED"/>
    <property type="match status" value="1"/>
</dbReference>
<evidence type="ECO:0000256" key="6">
    <source>
        <dbReference type="ARBA" id="ARBA00023136"/>
    </source>
</evidence>
<dbReference type="PANTHER" id="PTHR43744:SF9">
    <property type="entry name" value="POLYGALACTURONAN_RHAMNOGALACTURONAN TRANSPORT SYSTEM PERMEASE PROTEIN YTCP"/>
    <property type="match status" value="1"/>
</dbReference>
<keyword evidence="4 7" id="KW-0812">Transmembrane</keyword>
<keyword evidence="6 7" id="KW-0472">Membrane</keyword>
<dbReference type="InterPro" id="IPR000515">
    <property type="entry name" value="MetI-like"/>
</dbReference>
<feature type="domain" description="ABC transmembrane type-1" evidence="8">
    <location>
        <begin position="75"/>
        <end position="279"/>
    </location>
</feature>
<sequence>MPHRASLSRKIFNVCNYTFLIGISLLCLLPLIHVFAVSLSSNTEASAGVVKLWPVGITLKSYEFVLAKKEFIDSFWITIERVAIGTVINMFLTILMAYPLSKEVTSFKWRTIYVWVLFVSILFSGGLIPWYMTIRATGLLDTVWALIIPSAVPVFNIILLLNFFRNLPKELEEASFIDGAGHFTTLFRIFVPLSMPALATLILFTVVGHWNSWFDGLILMNSPDHYPMQSYLQTVVIQKNFTSISEQEIKMLAEINDRTLKAAQIFLGSLPILVVYPFLQKYFIQGIVIGSVKE</sequence>
<evidence type="ECO:0000259" key="8">
    <source>
        <dbReference type="PROSITE" id="PS50928"/>
    </source>
</evidence>
<dbReference type="PROSITE" id="PS50928">
    <property type="entry name" value="ABC_TM1"/>
    <property type="match status" value="1"/>
</dbReference>
<evidence type="ECO:0000313" key="9">
    <source>
        <dbReference type="EMBL" id="MFC5407589.1"/>
    </source>
</evidence>
<keyword evidence="3" id="KW-1003">Cell membrane</keyword>
<feature type="transmembrane region" description="Helical" evidence="7">
    <location>
        <begin position="262"/>
        <end position="279"/>
    </location>
</feature>
<keyword evidence="2 7" id="KW-0813">Transport</keyword>
<reference evidence="10" key="1">
    <citation type="journal article" date="2019" name="Int. J. Syst. Evol. Microbiol.">
        <title>The Global Catalogue of Microorganisms (GCM) 10K type strain sequencing project: providing services to taxonomists for standard genome sequencing and annotation.</title>
        <authorList>
            <consortium name="The Broad Institute Genomics Platform"/>
            <consortium name="The Broad Institute Genome Sequencing Center for Infectious Disease"/>
            <person name="Wu L."/>
            <person name="Ma J."/>
        </authorList>
    </citation>
    <scope>NUCLEOTIDE SEQUENCE [LARGE SCALE GENOMIC DNA]</scope>
    <source>
        <strain evidence="10">CGMCC 1.18575</strain>
    </source>
</reference>
<name>A0ABW0I2N5_9BACL</name>
<feature type="transmembrane region" description="Helical" evidence="7">
    <location>
        <begin position="82"/>
        <end position="100"/>
    </location>
</feature>
<evidence type="ECO:0000256" key="7">
    <source>
        <dbReference type="RuleBase" id="RU363032"/>
    </source>
</evidence>
<keyword evidence="10" id="KW-1185">Reference proteome</keyword>
<comment type="similarity">
    <text evidence="7">Belongs to the binding-protein-dependent transport system permease family.</text>
</comment>
<evidence type="ECO:0000256" key="4">
    <source>
        <dbReference type="ARBA" id="ARBA00022692"/>
    </source>
</evidence>
<organism evidence="9 10">
    <name type="scientific">Cohnella soli</name>
    <dbReference type="NCBI Taxonomy" id="425005"/>
    <lineage>
        <taxon>Bacteria</taxon>
        <taxon>Bacillati</taxon>
        <taxon>Bacillota</taxon>
        <taxon>Bacilli</taxon>
        <taxon>Bacillales</taxon>
        <taxon>Paenibacillaceae</taxon>
        <taxon>Cohnella</taxon>
    </lineage>
</organism>